<keyword evidence="1" id="KW-0732">Signal</keyword>
<evidence type="ECO:0000313" key="3">
    <source>
        <dbReference type="Proteomes" id="UP000494206"/>
    </source>
</evidence>
<evidence type="ECO:0008006" key="4">
    <source>
        <dbReference type="Google" id="ProtNLM"/>
    </source>
</evidence>
<name>A0A8S1FE25_9PELO</name>
<organism evidence="2 3">
    <name type="scientific">Caenorhabditis bovis</name>
    <dbReference type="NCBI Taxonomy" id="2654633"/>
    <lineage>
        <taxon>Eukaryota</taxon>
        <taxon>Metazoa</taxon>
        <taxon>Ecdysozoa</taxon>
        <taxon>Nematoda</taxon>
        <taxon>Chromadorea</taxon>
        <taxon>Rhabditida</taxon>
        <taxon>Rhabditina</taxon>
        <taxon>Rhabditomorpha</taxon>
        <taxon>Rhabditoidea</taxon>
        <taxon>Rhabditidae</taxon>
        <taxon>Peloderinae</taxon>
        <taxon>Caenorhabditis</taxon>
    </lineage>
</organism>
<reference evidence="2 3" key="1">
    <citation type="submission" date="2020-04" db="EMBL/GenBank/DDBJ databases">
        <authorList>
            <person name="Laetsch R D."/>
            <person name="Stevens L."/>
            <person name="Kumar S."/>
            <person name="Blaxter L. M."/>
        </authorList>
    </citation>
    <scope>NUCLEOTIDE SEQUENCE [LARGE SCALE GENOMIC DNA]</scope>
</reference>
<protein>
    <recommendedName>
        <fullName evidence="4">SPK domain-containing protein</fullName>
    </recommendedName>
</protein>
<dbReference type="OrthoDB" id="10613873at2759"/>
<accession>A0A8S1FE25</accession>
<evidence type="ECO:0000256" key="1">
    <source>
        <dbReference type="SAM" id="SignalP"/>
    </source>
</evidence>
<sequence length="201" mass="24058">MVCFTTFPLVLFYIIPFTLGLYDNVEDKNIINNKGQINIVEFGREALEILREIIPKQITGKQKKKEFLDFCKKYGDDNQKAIIRLTNTMLRVYNEVPDNLKTVIEKTIQKFESKEYQFDDESFEKIAAEFEREYEHTDGFQLLGVKLSFDRYLDKFRELFYNPLTLTDHLNHTSDMAQQFKKMLDYIFEVEQEEFNDEHEL</sequence>
<dbReference type="AlphaFoldDB" id="A0A8S1FE25"/>
<feature type="chain" id="PRO_5035789189" description="SPK domain-containing protein" evidence="1">
    <location>
        <begin position="21"/>
        <end position="201"/>
    </location>
</feature>
<proteinExistence type="predicted"/>
<feature type="signal peptide" evidence="1">
    <location>
        <begin position="1"/>
        <end position="20"/>
    </location>
</feature>
<evidence type="ECO:0000313" key="2">
    <source>
        <dbReference type="EMBL" id="CAB3411723.1"/>
    </source>
</evidence>
<dbReference type="EMBL" id="CADEPM010000016">
    <property type="protein sequence ID" value="CAB3411723.1"/>
    <property type="molecule type" value="Genomic_DNA"/>
</dbReference>
<gene>
    <name evidence="2" type="ORF">CBOVIS_LOCUS13098</name>
</gene>
<dbReference type="Proteomes" id="UP000494206">
    <property type="component" value="Unassembled WGS sequence"/>
</dbReference>
<keyword evidence="3" id="KW-1185">Reference proteome</keyword>
<comment type="caution">
    <text evidence="2">The sequence shown here is derived from an EMBL/GenBank/DDBJ whole genome shotgun (WGS) entry which is preliminary data.</text>
</comment>